<gene>
    <name evidence="2" type="ORF">GH984_02105</name>
</gene>
<proteinExistence type="predicted"/>
<protein>
    <submittedName>
        <fullName evidence="2">Uncharacterized protein</fullName>
    </submittedName>
</protein>
<keyword evidence="3" id="KW-1185">Reference proteome</keyword>
<comment type="caution">
    <text evidence="2">The sequence shown here is derived from an EMBL/GenBank/DDBJ whole genome shotgun (WGS) entry which is preliminary data.</text>
</comment>
<keyword evidence="1" id="KW-0812">Transmembrane</keyword>
<keyword evidence="1" id="KW-1133">Transmembrane helix</keyword>
<evidence type="ECO:0000313" key="2">
    <source>
        <dbReference type="EMBL" id="MRH77503.1"/>
    </source>
</evidence>
<feature type="transmembrane region" description="Helical" evidence="1">
    <location>
        <begin position="21"/>
        <end position="38"/>
    </location>
</feature>
<reference evidence="2 3" key="1">
    <citation type="submission" date="2019-11" db="EMBL/GenBank/DDBJ databases">
        <authorList>
            <person name="Zhang X.Y."/>
        </authorList>
    </citation>
    <scope>NUCLEOTIDE SEQUENCE [LARGE SCALE GENOMIC DNA]</scope>
    <source>
        <strain evidence="2 3">C176</strain>
    </source>
</reference>
<dbReference type="Proteomes" id="UP000433788">
    <property type="component" value="Unassembled WGS sequence"/>
</dbReference>
<evidence type="ECO:0000313" key="3">
    <source>
        <dbReference type="Proteomes" id="UP000433788"/>
    </source>
</evidence>
<name>A0A6N7QQ41_9GAMM</name>
<keyword evidence="1" id="KW-0472">Membrane</keyword>
<organism evidence="2 3">
    <name type="scientific">Spiribacter salilacus</name>
    <dbReference type="NCBI Taxonomy" id="2664894"/>
    <lineage>
        <taxon>Bacteria</taxon>
        <taxon>Pseudomonadati</taxon>
        <taxon>Pseudomonadota</taxon>
        <taxon>Gammaproteobacteria</taxon>
        <taxon>Chromatiales</taxon>
        <taxon>Ectothiorhodospiraceae</taxon>
        <taxon>Spiribacter</taxon>
    </lineage>
</organism>
<dbReference type="EMBL" id="WJPP01000001">
    <property type="protein sequence ID" value="MRH77503.1"/>
    <property type="molecule type" value="Genomic_DNA"/>
</dbReference>
<dbReference type="RefSeq" id="WP_172973136.1">
    <property type="nucleotide sequence ID" value="NZ_WJPP01000001.1"/>
</dbReference>
<evidence type="ECO:0000256" key="1">
    <source>
        <dbReference type="SAM" id="Phobius"/>
    </source>
</evidence>
<dbReference type="AlphaFoldDB" id="A0A6N7QQ41"/>
<accession>A0A6N7QQ41</accession>
<sequence length="72" mass="7632">MSKSVTSNAHDNPFDAVKLELAVIIGLAIGVLLVIWRLDLSHLLELLLLAGLGVGAGGWLAVRTRQVSAQDD</sequence>
<feature type="transmembrane region" description="Helical" evidence="1">
    <location>
        <begin position="44"/>
        <end position="62"/>
    </location>
</feature>